<dbReference type="Proteomes" id="UP000242146">
    <property type="component" value="Unassembled WGS sequence"/>
</dbReference>
<comment type="caution">
    <text evidence="1">The sequence shown here is derived from an EMBL/GenBank/DDBJ whole genome shotgun (WGS) entry which is preliminary data.</text>
</comment>
<organism evidence="1 2">
    <name type="scientific">Hesseltinella vesiculosa</name>
    <dbReference type="NCBI Taxonomy" id="101127"/>
    <lineage>
        <taxon>Eukaryota</taxon>
        <taxon>Fungi</taxon>
        <taxon>Fungi incertae sedis</taxon>
        <taxon>Mucoromycota</taxon>
        <taxon>Mucoromycotina</taxon>
        <taxon>Mucoromycetes</taxon>
        <taxon>Mucorales</taxon>
        <taxon>Cunninghamellaceae</taxon>
        <taxon>Hesseltinella</taxon>
    </lineage>
</organism>
<accession>A0A1X2GD75</accession>
<dbReference type="EMBL" id="MCGT01000022">
    <property type="protein sequence ID" value="ORX50983.1"/>
    <property type="molecule type" value="Genomic_DNA"/>
</dbReference>
<protein>
    <submittedName>
        <fullName evidence="1">Uncharacterized protein</fullName>
    </submittedName>
</protein>
<sequence>MFASLHPAILRLDVGSTHSLLLGVDSLALRVSYCALVKPLFTSLNRESVVPYNQLHVTIGNLHLPTAAGVHVAQCLLREQISRKQHHQRHPHLARRAGHEKALWTRYPC</sequence>
<gene>
    <name evidence="1" type="ORF">DM01DRAFT_1337604</name>
</gene>
<keyword evidence="2" id="KW-1185">Reference proteome</keyword>
<dbReference type="AlphaFoldDB" id="A0A1X2GD75"/>
<proteinExistence type="predicted"/>
<name>A0A1X2GD75_9FUNG</name>
<reference evidence="1 2" key="1">
    <citation type="submission" date="2016-07" db="EMBL/GenBank/DDBJ databases">
        <title>Pervasive Adenine N6-methylation of Active Genes in Fungi.</title>
        <authorList>
            <consortium name="DOE Joint Genome Institute"/>
            <person name="Mondo S.J."/>
            <person name="Dannebaum R.O."/>
            <person name="Kuo R.C."/>
            <person name="Labutti K."/>
            <person name="Haridas S."/>
            <person name="Kuo A."/>
            <person name="Salamov A."/>
            <person name="Ahrendt S.R."/>
            <person name="Lipzen A."/>
            <person name="Sullivan W."/>
            <person name="Andreopoulos W.B."/>
            <person name="Clum A."/>
            <person name="Lindquist E."/>
            <person name="Daum C."/>
            <person name="Ramamoorthy G.K."/>
            <person name="Gryganskyi A."/>
            <person name="Culley D."/>
            <person name="Magnuson J.K."/>
            <person name="James T.Y."/>
            <person name="O'Malley M.A."/>
            <person name="Stajich J.E."/>
            <person name="Spatafora J.W."/>
            <person name="Visel A."/>
            <person name="Grigoriev I.V."/>
        </authorList>
    </citation>
    <scope>NUCLEOTIDE SEQUENCE [LARGE SCALE GENOMIC DNA]</scope>
    <source>
        <strain evidence="1 2">NRRL 3301</strain>
    </source>
</reference>
<evidence type="ECO:0000313" key="2">
    <source>
        <dbReference type="Proteomes" id="UP000242146"/>
    </source>
</evidence>
<evidence type="ECO:0000313" key="1">
    <source>
        <dbReference type="EMBL" id="ORX50983.1"/>
    </source>
</evidence>